<feature type="non-terminal residue" evidence="2">
    <location>
        <position position="316"/>
    </location>
</feature>
<evidence type="ECO:0000256" key="1">
    <source>
        <dbReference type="SAM" id="MobiDB-lite"/>
    </source>
</evidence>
<evidence type="ECO:0000313" key="2">
    <source>
        <dbReference type="EMBL" id="KAG1896523.1"/>
    </source>
</evidence>
<dbReference type="InterPro" id="IPR046521">
    <property type="entry name" value="DUF6698"/>
</dbReference>
<dbReference type="AlphaFoldDB" id="A0AAD4E1F4"/>
<accession>A0AAD4E1F4</accession>
<proteinExistence type="predicted"/>
<gene>
    <name evidence="2" type="ORF">F5891DRAFT_958426</name>
</gene>
<reference evidence="2" key="1">
    <citation type="journal article" date="2020" name="New Phytol.">
        <title>Comparative genomics reveals dynamic genome evolution in host specialist ectomycorrhizal fungi.</title>
        <authorList>
            <person name="Lofgren L.A."/>
            <person name="Nguyen N.H."/>
            <person name="Vilgalys R."/>
            <person name="Ruytinx J."/>
            <person name="Liao H.L."/>
            <person name="Branco S."/>
            <person name="Kuo A."/>
            <person name="LaButti K."/>
            <person name="Lipzen A."/>
            <person name="Andreopoulos W."/>
            <person name="Pangilinan J."/>
            <person name="Riley R."/>
            <person name="Hundley H."/>
            <person name="Na H."/>
            <person name="Barry K."/>
            <person name="Grigoriev I.V."/>
            <person name="Stajich J.E."/>
            <person name="Kennedy P.G."/>
        </authorList>
    </citation>
    <scope>NUCLEOTIDE SEQUENCE</scope>
    <source>
        <strain evidence="2">FC203</strain>
    </source>
</reference>
<name>A0AAD4E1F4_9AGAM</name>
<sequence length="316" mass="36458">EGRLIRRLVCRTERIEDLIAEFDRRVTSGLESDTDDTSSNNTEDDRRYRSYKKLVTWCPSVRKLLTSVAENGELCHIYSKLNKGANGARADDTTQLKVTVASWLMQLTPSPSPVIHGQDKLGRGLNNDATGRLICPVDYDWNDLVVRQHIRDYHPDYRVTAYSWPAFLYKDKQYDPQNPTDGLFKGKLLLKTFKYIFTSPTSAETEDQEELSPDNISTQGHPKQWRTSGERHTRCNLRFTLSSTGSWRVIDDEFNNQEFYDNIVDFLELPMTPDASKEVDDLLLWWNRRVFGCKHVSACHPQRVQQLSVARCSGRC</sequence>
<keyword evidence="3" id="KW-1185">Reference proteome</keyword>
<dbReference type="Pfam" id="PF20414">
    <property type="entry name" value="DUF6698"/>
    <property type="match status" value="1"/>
</dbReference>
<feature type="compositionally biased region" description="Polar residues" evidence="1">
    <location>
        <begin position="214"/>
        <end position="227"/>
    </location>
</feature>
<dbReference type="GeneID" id="64669864"/>
<dbReference type="Proteomes" id="UP001195769">
    <property type="component" value="Unassembled WGS sequence"/>
</dbReference>
<dbReference type="RefSeq" id="XP_041222099.1">
    <property type="nucleotide sequence ID" value="XM_041375566.1"/>
</dbReference>
<organism evidence="2 3">
    <name type="scientific">Suillus fuscotomentosus</name>
    <dbReference type="NCBI Taxonomy" id="1912939"/>
    <lineage>
        <taxon>Eukaryota</taxon>
        <taxon>Fungi</taxon>
        <taxon>Dikarya</taxon>
        <taxon>Basidiomycota</taxon>
        <taxon>Agaricomycotina</taxon>
        <taxon>Agaricomycetes</taxon>
        <taxon>Agaricomycetidae</taxon>
        <taxon>Boletales</taxon>
        <taxon>Suillineae</taxon>
        <taxon>Suillaceae</taxon>
        <taxon>Suillus</taxon>
    </lineage>
</organism>
<protein>
    <submittedName>
        <fullName evidence="2">Uncharacterized protein</fullName>
    </submittedName>
</protein>
<feature type="region of interest" description="Disordered" evidence="1">
    <location>
        <begin position="204"/>
        <end position="227"/>
    </location>
</feature>
<evidence type="ECO:0000313" key="3">
    <source>
        <dbReference type="Proteomes" id="UP001195769"/>
    </source>
</evidence>
<dbReference type="EMBL" id="JABBWK010000054">
    <property type="protein sequence ID" value="KAG1896523.1"/>
    <property type="molecule type" value="Genomic_DNA"/>
</dbReference>
<comment type="caution">
    <text evidence="2">The sequence shown here is derived from an EMBL/GenBank/DDBJ whole genome shotgun (WGS) entry which is preliminary data.</text>
</comment>